<feature type="transmembrane region" description="Helical" evidence="6">
    <location>
        <begin position="288"/>
        <end position="309"/>
    </location>
</feature>
<reference evidence="7" key="1">
    <citation type="submission" date="2023-04" db="EMBL/GenBank/DDBJ databases">
        <title>Ambrosiozyma monospora NBRC 1965.</title>
        <authorList>
            <person name="Ichikawa N."/>
            <person name="Sato H."/>
            <person name="Tonouchi N."/>
        </authorList>
    </citation>
    <scope>NUCLEOTIDE SEQUENCE</scope>
    <source>
        <strain evidence="7">NBRC 1965</strain>
    </source>
</reference>
<dbReference type="EMBL" id="BSXU01000515">
    <property type="protein sequence ID" value="GMG20947.1"/>
    <property type="molecule type" value="Genomic_DNA"/>
</dbReference>
<evidence type="ECO:0000256" key="4">
    <source>
        <dbReference type="ARBA" id="ARBA00023136"/>
    </source>
</evidence>
<evidence type="ECO:0000256" key="1">
    <source>
        <dbReference type="ARBA" id="ARBA00004141"/>
    </source>
</evidence>
<feature type="transmembrane region" description="Helical" evidence="6">
    <location>
        <begin position="315"/>
        <end position="338"/>
    </location>
</feature>
<evidence type="ECO:0000313" key="7">
    <source>
        <dbReference type="EMBL" id="GMG20947.1"/>
    </source>
</evidence>
<gene>
    <name evidence="7" type="ORF">Amon01_000161300</name>
</gene>
<keyword evidence="4 6" id="KW-0472">Membrane</keyword>
<dbReference type="Proteomes" id="UP001165063">
    <property type="component" value="Unassembled WGS sequence"/>
</dbReference>
<sequence>MSSVPQTPPMTSAPQAPSQRPQSAQVPLRPQQPTSTQPLTPQQQQQYQQYQQQLRQQQPITPAGNPSGRTLAPPRSNSSFAPPPVPAAGASARVPVQTGAPIRAPAPTSAAPTNVAPPIPIQTSTPASTLQTKVPSTSTSTYAPTQAPSGQATTATKTPTLGSSTTPVTSSVPGPSTVKNEVPKGVAAATPGAVAAATVGATGKPSRLTPAVAAKSPDAVTAKPKSKKPVAESPEDHKGEKLRKKADPPSQLGKQLWLLGHVLTLTLSGIYGFYYAQLRSQSSIIPSIAYRLAFVGVWLSYVIQILSLYDKKSVPSFGALMSTANFQYLLLSIVWFFNRSSIFKILSYSLISLLQLAAHFNVKPVLKLSKPIQKIIVYNEWALFVVLIFDTLLFRGNSGFGLVAYCMFYWLKVLESENTRALVFNIITKLDGVLSKQKNPKIVENWKHVKAFLVAKQTNMEHQYLS</sequence>
<dbReference type="InterPro" id="IPR051645">
    <property type="entry name" value="PER33/POM33_regulator"/>
</dbReference>
<evidence type="ECO:0000313" key="8">
    <source>
        <dbReference type="Proteomes" id="UP001165063"/>
    </source>
</evidence>
<accession>A0A9W7DEN0</accession>
<organism evidence="7 8">
    <name type="scientific">Ambrosiozyma monospora</name>
    <name type="common">Yeast</name>
    <name type="synonym">Endomycopsis monosporus</name>
    <dbReference type="NCBI Taxonomy" id="43982"/>
    <lineage>
        <taxon>Eukaryota</taxon>
        <taxon>Fungi</taxon>
        <taxon>Dikarya</taxon>
        <taxon>Ascomycota</taxon>
        <taxon>Saccharomycotina</taxon>
        <taxon>Pichiomycetes</taxon>
        <taxon>Pichiales</taxon>
        <taxon>Pichiaceae</taxon>
        <taxon>Ambrosiozyma</taxon>
    </lineage>
</organism>
<dbReference type="GO" id="GO:0071786">
    <property type="term" value="P:endoplasmic reticulum tubular network organization"/>
    <property type="evidence" value="ECO:0007669"/>
    <property type="project" value="TreeGrafter"/>
</dbReference>
<feature type="compositionally biased region" description="Polar residues" evidence="5">
    <location>
        <begin position="121"/>
        <end position="157"/>
    </location>
</feature>
<feature type="transmembrane region" description="Helical" evidence="6">
    <location>
        <begin position="345"/>
        <end position="362"/>
    </location>
</feature>
<feature type="compositionally biased region" description="Low complexity" evidence="5">
    <location>
        <begin position="87"/>
        <end position="96"/>
    </location>
</feature>
<feature type="transmembrane region" description="Helical" evidence="6">
    <location>
        <begin position="382"/>
        <end position="411"/>
    </location>
</feature>
<dbReference type="GO" id="GO:0005783">
    <property type="term" value="C:endoplasmic reticulum"/>
    <property type="evidence" value="ECO:0007669"/>
    <property type="project" value="TreeGrafter"/>
</dbReference>
<dbReference type="PANTHER" id="PTHR12703">
    <property type="entry name" value="TRANSMEMBRANE PROTEIN 33"/>
    <property type="match status" value="1"/>
</dbReference>
<feature type="transmembrane region" description="Helical" evidence="6">
    <location>
        <begin position="256"/>
        <end position="276"/>
    </location>
</feature>
<dbReference type="AlphaFoldDB" id="A0A9W7DEN0"/>
<keyword evidence="3 6" id="KW-1133">Transmembrane helix</keyword>
<keyword evidence="8" id="KW-1185">Reference proteome</keyword>
<feature type="compositionally biased region" description="Low complexity" evidence="5">
    <location>
        <begin position="12"/>
        <end position="59"/>
    </location>
</feature>
<name>A0A9W7DEN0_AMBMO</name>
<dbReference type="GO" id="GO:0016020">
    <property type="term" value="C:membrane"/>
    <property type="evidence" value="ECO:0007669"/>
    <property type="project" value="UniProtKB-SubCell"/>
</dbReference>
<feature type="region of interest" description="Disordered" evidence="5">
    <location>
        <begin position="1"/>
        <end position="182"/>
    </location>
</feature>
<dbReference type="PANTHER" id="PTHR12703:SF3">
    <property type="entry name" value="ABR032WP"/>
    <property type="match status" value="1"/>
</dbReference>
<protein>
    <submittedName>
        <fullName evidence="7">Unnamed protein product</fullName>
    </submittedName>
</protein>
<comment type="caution">
    <text evidence="7">The sequence shown here is derived from an EMBL/GenBank/DDBJ whole genome shotgun (WGS) entry which is preliminary data.</text>
</comment>
<proteinExistence type="predicted"/>
<evidence type="ECO:0000256" key="2">
    <source>
        <dbReference type="ARBA" id="ARBA00022692"/>
    </source>
</evidence>
<comment type="subcellular location">
    <subcellularLocation>
        <location evidence="1">Membrane</location>
        <topology evidence="1">Multi-pass membrane protein</topology>
    </subcellularLocation>
</comment>
<feature type="region of interest" description="Disordered" evidence="5">
    <location>
        <begin position="200"/>
        <end position="248"/>
    </location>
</feature>
<dbReference type="OrthoDB" id="5581259at2759"/>
<feature type="compositionally biased region" description="Low complexity" evidence="5">
    <location>
        <begin position="158"/>
        <end position="182"/>
    </location>
</feature>
<evidence type="ECO:0000256" key="5">
    <source>
        <dbReference type="SAM" id="MobiDB-lite"/>
    </source>
</evidence>
<keyword evidence="2 6" id="KW-0812">Transmembrane</keyword>
<evidence type="ECO:0000256" key="3">
    <source>
        <dbReference type="ARBA" id="ARBA00022989"/>
    </source>
</evidence>
<dbReference type="GO" id="GO:0061024">
    <property type="term" value="P:membrane organization"/>
    <property type="evidence" value="ECO:0007669"/>
    <property type="project" value="TreeGrafter"/>
</dbReference>
<evidence type="ECO:0000256" key="6">
    <source>
        <dbReference type="SAM" id="Phobius"/>
    </source>
</evidence>